<feature type="compositionally biased region" description="Low complexity" evidence="1">
    <location>
        <begin position="174"/>
        <end position="183"/>
    </location>
</feature>
<feature type="compositionally biased region" description="Low complexity" evidence="1">
    <location>
        <begin position="117"/>
        <end position="138"/>
    </location>
</feature>
<keyword evidence="2" id="KW-0255">Endonuclease</keyword>
<dbReference type="EMBL" id="CADCTS010000032">
    <property type="protein sequence ID" value="CAA9287103.1"/>
    <property type="molecule type" value="Genomic_DNA"/>
</dbReference>
<reference evidence="2" key="1">
    <citation type="submission" date="2020-02" db="EMBL/GenBank/DDBJ databases">
        <authorList>
            <person name="Meier V. D."/>
        </authorList>
    </citation>
    <scope>NUCLEOTIDE SEQUENCE</scope>
    <source>
        <strain evidence="2">AVDCRST_MAG48</strain>
    </source>
</reference>
<sequence>ASRHRPLPGRLRRPADRPPADGHAAHPGQGGRLRLGARRRPRLQAPELDEPAVRAGRAAGASTGRGRGARPGAADRAVGGAGPRRGHPADLDRRGAARLLPRARRRPGPAEGRRRGAPAGPAGRAPGDLRAGLVAGAARAHDRHRSRRPALPRRLWPLRGRGGQAARGDRRGGAADPLPRADAPGPPARRGPGRLRRPADQAPGPGARRRPGDHLRDGRLRRAAGHGQRRRPAVL</sequence>
<protein>
    <submittedName>
        <fullName evidence="2">Endonuclease NucS</fullName>
    </submittedName>
</protein>
<feature type="compositionally biased region" description="Basic residues" evidence="1">
    <location>
        <begin position="1"/>
        <end position="12"/>
    </location>
</feature>
<feature type="region of interest" description="Disordered" evidence="1">
    <location>
        <begin position="1"/>
        <end position="235"/>
    </location>
</feature>
<proteinExistence type="predicted"/>
<keyword evidence="2" id="KW-0378">Hydrolase</keyword>
<feature type="compositionally biased region" description="Basic and acidic residues" evidence="1">
    <location>
        <begin position="210"/>
        <end position="220"/>
    </location>
</feature>
<dbReference type="AlphaFoldDB" id="A0A6J4JTB7"/>
<feature type="compositionally biased region" description="Basic and acidic residues" evidence="1">
    <location>
        <begin position="13"/>
        <end position="24"/>
    </location>
</feature>
<organism evidence="2">
    <name type="scientific">uncultured Friedmanniella sp</name>
    <dbReference type="NCBI Taxonomy" id="335381"/>
    <lineage>
        <taxon>Bacteria</taxon>
        <taxon>Bacillati</taxon>
        <taxon>Actinomycetota</taxon>
        <taxon>Actinomycetes</taxon>
        <taxon>Propionibacteriales</taxon>
        <taxon>Nocardioidaceae</taxon>
        <taxon>Friedmanniella</taxon>
        <taxon>environmental samples</taxon>
    </lineage>
</organism>
<dbReference type="GO" id="GO:0004519">
    <property type="term" value="F:endonuclease activity"/>
    <property type="evidence" value="ECO:0007669"/>
    <property type="project" value="UniProtKB-KW"/>
</dbReference>
<keyword evidence="2" id="KW-0540">Nuclease</keyword>
<accession>A0A6J4JTB7</accession>
<evidence type="ECO:0000256" key="1">
    <source>
        <dbReference type="SAM" id="MobiDB-lite"/>
    </source>
</evidence>
<feature type="compositionally biased region" description="Basic residues" evidence="1">
    <location>
        <begin position="141"/>
        <end position="151"/>
    </location>
</feature>
<name>A0A6J4JTB7_9ACTN</name>
<gene>
    <name evidence="2" type="ORF">AVDCRST_MAG48-214</name>
</gene>
<feature type="compositionally biased region" description="Low complexity" evidence="1">
    <location>
        <begin position="53"/>
        <end position="78"/>
    </location>
</feature>
<feature type="non-terminal residue" evidence="2">
    <location>
        <position position="1"/>
    </location>
</feature>
<feature type="compositionally biased region" description="Basic residues" evidence="1">
    <location>
        <begin position="221"/>
        <end position="235"/>
    </location>
</feature>
<evidence type="ECO:0000313" key="2">
    <source>
        <dbReference type="EMBL" id="CAA9287103.1"/>
    </source>
</evidence>
<feature type="non-terminal residue" evidence="2">
    <location>
        <position position="235"/>
    </location>
</feature>